<dbReference type="InterPro" id="IPR025139">
    <property type="entry name" value="DUF4062"/>
</dbReference>
<sequence>MKPRIFVSSTYYDLKHIRNNVERFVHQYGFEPVLFESGNVFFEHDKELDISCYNEVKLCHMMVLIIGGRYGAPTSEEKQNEFVKKYEKNYISITRKEFREAVDYNIPIFIFVEKNVYSEYHTFKKNKKIFLELLKDPESNFRFAYVDSSNIFDFIDEVKVKAITTFEKFEEIEVYLRSQWAGMFYNYIIDSIKEKDKNKIIDEVSELHNISERMNEMINQIGKSILSESGEFEDVVKRQNEKTISFYTHKIVENIKFKSIFIFEEKEKSKIFEITELFVDVVLNNMQVYDQNGIFLDTEFIFSDLDEEIKNSINKKLTEIDHSLYFENINLLNIYEIYSSKLKTLFNNNGLESLFKEALEELFEKELILPF</sequence>
<gene>
    <name evidence="2" type="ORF">A7K91_15075</name>
</gene>
<dbReference type="STRING" id="1844972.A7K91_15075"/>
<dbReference type="EMBL" id="LYPA01000023">
    <property type="protein sequence ID" value="OBR68947.1"/>
    <property type="molecule type" value="Genomic_DNA"/>
</dbReference>
<evidence type="ECO:0000259" key="1">
    <source>
        <dbReference type="Pfam" id="PF13271"/>
    </source>
</evidence>
<evidence type="ECO:0000313" key="3">
    <source>
        <dbReference type="Proteomes" id="UP000092024"/>
    </source>
</evidence>
<organism evidence="2 3">
    <name type="scientific">Paenibacillus oryzae</name>
    <dbReference type="NCBI Taxonomy" id="1844972"/>
    <lineage>
        <taxon>Bacteria</taxon>
        <taxon>Bacillati</taxon>
        <taxon>Bacillota</taxon>
        <taxon>Bacilli</taxon>
        <taxon>Bacillales</taxon>
        <taxon>Paenibacillaceae</taxon>
        <taxon>Paenibacillus</taxon>
    </lineage>
</organism>
<protein>
    <recommendedName>
        <fullName evidence="1">DUF4062 domain-containing protein</fullName>
    </recommendedName>
</protein>
<accession>A0A1A5YTJ4</accession>
<dbReference type="AlphaFoldDB" id="A0A1A5YTJ4"/>
<dbReference type="OrthoDB" id="72299at2"/>
<reference evidence="2" key="1">
    <citation type="submission" date="2016-05" db="EMBL/GenBank/DDBJ databases">
        <title>Paenibacillus oryzae. sp. nov., isolated from the rice root.</title>
        <authorList>
            <person name="Zhang J."/>
            <person name="Zhang X."/>
        </authorList>
    </citation>
    <scope>NUCLEOTIDE SEQUENCE [LARGE SCALE GENOMIC DNA]</scope>
    <source>
        <strain evidence="2">1DrF-4</strain>
    </source>
</reference>
<feature type="domain" description="DUF4062" evidence="1">
    <location>
        <begin position="4"/>
        <end position="101"/>
    </location>
</feature>
<proteinExistence type="predicted"/>
<name>A0A1A5YTJ4_9BACL</name>
<evidence type="ECO:0000313" key="2">
    <source>
        <dbReference type="EMBL" id="OBR68947.1"/>
    </source>
</evidence>
<keyword evidence="3" id="KW-1185">Reference proteome</keyword>
<dbReference type="RefSeq" id="WP_068678812.1">
    <property type="nucleotide sequence ID" value="NZ_LYPA01000023.1"/>
</dbReference>
<dbReference type="Proteomes" id="UP000092024">
    <property type="component" value="Unassembled WGS sequence"/>
</dbReference>
<comment type="caution">
    <text evidence="2">The sequence shown here is derived from an EMBL/GenBank/DDBJ whole genome shotgun (WGS) entry which is preliminary data.</text>
</comment>
<dbReference type="Pfam" id="PF13271">
    <property type="entry name" value="DUF4062"/>
    <property type="match status" value="1"/>
</dbReference>